<comment type="function">
    <text evidence="2">Involved in the cellular defense against the biological effects of O6-methylguanine (O6-MeG) and O4-methylthymine (O4-MeT) in DNA. Repairs the methylated nucleobase in DNA by stoichiometrically transferring the methyl group to a cysteine residue in the enzyme. This is a suicide reaction: the enzyme is irreversibly inactivated.</text>
</comment>
<feature type="domain" description="Methylated-DNA-[protein]-cysteine S-methyltransferase DNA binding" evidence="14">
    <location>
        <begin position="92"/>
        <end position="171"/>
    </location>
</feature>
<dbReference type="Gene3D" id="1.10.10.10">
    <property type="entry name" value="Winged helix-like DNA-binding domain superfamily/Winged helix DNA-binding domain"/>
    <property type="match status" value="1"/>
</dbReference>
<name>A0A087TXP2_STEMI</name>
<dbReference type="InterPro" id="IPR036217">
    <property type="entry name" value="MethylDNA_cys_MeTrfase_DNAb"/>
</dbReference>
<evidence type="ECO:0000256" key="11">
    <source>
        <dbReference type="ARBA" id="ARBA00030795"/>
    </source>
</evidence>
<keyword evidence="9" id="KW-0227">DNA damage</keyword>
<dbReference type="EC" id="2.1.1.63" evidence="4"/>
<dbReference type="EMBL" id="KK117229">
    <property type="protein sequence ID" value="KFM69881.1"/>
    <property type="molecule type" value="Genomic_DNA"/>
</dbReference>
<dbReference type="OrthoDB" id="1907495at2759"/>
<keyword evidence="16" id="KW-1185">Reference proteome</keyword>
<dbReference type="CDD" id="cd06445">
    <property type="entry name" value="ATase"/>
    <property type="match status" value="1"/>
</dbReference>
<accession>A0A087TXP2</accession>
<dbReference type="Pfam" id="PF01035">
    <property type="entry name" value="DNA_binding_1"/>
    <property type="match status" value="1"/>
</dbReference>
<evidence type="ECO:0000256" key="9">
    <source>
        <dbReference type="ARBA" id="ARBA00022763"/>
    </source>
</evidence>
<keyword evidence="6" id="KW-0963">Cytoplasm</keyword>
<sequence>MRCSISKTVLACELGKLDIFCCSQGVHRICISQENGNKLDTESKKSMLESGVFPTMSSVALWFTSYFTSASDSSKMPLPPICPEVFSKEGKFTEKVWKTLMMNVPVGETVSYAYLAALSGNNRASRAVGTAMKKNPIQIIIPCHRVLKSDGSLGEYSGGKNIKEWLINHENKCVVMNT</sequence>
<evidence type="ECO:0000256" key="4">
    <source>
        <dbReference type="ARBA" id="ARBA00011918"/>
    </source>
</evidence>
<dbReference type="PANTHER" id="PTHR46460:SF1">
    <property type="entry name" value="METHYLATED-DNA--PROTEIN-CYSTEINE METHYLTRANSFERASE"/>
    <property type="match status" value="1"/>
</dbReference>
<dbReference type="GO" id="GO:0032259">
    <property type="term" value="P:methylation"/>
    <property type="evidence" value="ECO:0007669"/>
    <property type="project" value="UniProtKB-KW"/>
</dbReference>
<evidence type="ECO:0000313" key="16">
    <source>
        <dbReference type="Proteomes" id="UP000054359"/>
    </source>
</evidence>
<dbReference type="SUPFAM" id="SSF46767">
    <property type="entry name" value="Methylated DNA-protein cysteine methyltransferase, C-terminal domain"/>
    <property type="match status" value="1"/>
</dbReference>
<evidence type="ECO:0000256" key="8">
    <source>
        <dbReference type="ARBA" id="ARBA00022679"/>
    </source>
</evidence>
<keyword evidence="10" id="KW-0234">DNA repair</keyword>
<protein>
    <recommendedName>
        <fullName evidence="5">Methylated-DNA--protein-cysteine methyltransferase</fullName>
        <ecNumber evidence="4">2.1.1.63</ecNumber>
    </recommendedName>
    <alternativeName>
        <fullName evidence="11">6-O-methylguanine-DNA methyltransferase</fullName>
    </alternativeName>
    <alternativeName>
        <fullName evidence="12">O-6-methylguanine-DNA-alkyltransferase</fullName>
    </alternativeName>
</protein>
<dbReference type="GO" id="GO:0006281">
    <property type="term" value="P:DNA repair"/>
    <property type="evidence" value="ECO:0007669"/>
    <property type="project" value="UniProtKB-KW"/>
</dbReference>
<dbReference type="Gene3D" id="3.30.160.70">
    <property type="entry name" value="Methylated DNA-protein cysteine methyltransferase domain"/>
    <property type="match status" value="1"/>
</dbReference>
<evidence type="ECO:0000259" key="14">
    <source>
        <dbReference type="Pfam" id="PF01035"/>
    </source>
</evidence>
<dbReference type="FunFam" id="3.30.160.70:FF:000001">
    <property type="entry name" value="Methylated-DNA--protein-cysteine methyltransferase"/>
    <property type="match status" value="1"/>
</dbReference>
<keyword evidence="7 15" id="KW-0489">Methyltransferase</keyword>
<gene>
    <name evidence="15" type="ORF">X975_17045</name>
</gene>
<dbReference type="PANTHER" id="PTHR46460">
    <property type="entry name" value="METHYLATED-DNA--PROTEIN-CYSTEINE METHYLTRANSFERASE"/>
    <property type="match status" value="1"/>
</dbReference>
<evidence type="ECO:0000256" key="7">
    <source>
        <dbReference type="ARBA" id="ARBA00022603"/>
    </source>
</evidence>
<dbReference type="OMA" id="PMLCAAR"/>
<evidence type="ECO:0000256" key="13">
    <source>
        <dbReference type="ARBA" id="ARBA00049348"/>
    </source>
</evidence>
<dbReference type="PROSITE" id="PS00374">
    <property type="entry name" value="MGMT"/>
    <property type="match status" value="1"/>
</dbReference>
<evidence type="ECO:0000256" key="6">
    <source>
        <dbReference type="ARBA" id="ARBA00022490"/>
    </source>
</evidence>
<evidence type="ECO:0000256" key="5">
    <source>
        <dbReference type="ARBA" id="ARBA00015377"/>
    </source>
</evidence>
<dbReference type="Proteomes" id="UP000054359">
    <property type="component" value="Unassembled WGS sequence"/>
</dbReference>
<organism evidence="15 16">
    <name type="scientific">Stegodyphus mimosarum</name>
    <name type="common">African social velvet spider</name>
    <dbReference type="NCBI Taxonomy" id="407821"/>
    <lineage>
        <taxon>Eukaryota</taxon>
        <taxon>Metazoa</taxon>
        <taxon>Ecdysozoa</taxon>
        <taxon>Arthropoda</taxon>
        <taxon>Chelicerata</taxon>
        <taxon>Arachnida</taxon>
        <taxon>Araneae</taxon>
        <taxon>Araneomorphae</taxon>
        <taxon>Entelegynae</taxon>
        <taxon>Eresoidea</taxon>
        <taxon>Eresidae</taxon>
        <taxon>Stegodyphus</taxon>
    </lineage>
</organism>
<evidence type="ECO:0000313" key="15">
    <source>
        <dbReference type="EMBL" id="KFM69881.1"/>
    </source>
</evidence>
<dbReference type="AlphaFoldDB" id="A0A087TXP2"/>
<evidence type="ECO:0000256" key="10">
    <source>
        <dbReference type="ARBA" id="ARBA00023204"/>
    </source>
</evidence>
<proteinExistence type="inferred from homology"/>
<dbReference type="InterPro" id="IPR014048">
    <property type="entry name" value="MethylDNA_cys_MeTrfase_DNA-bd"/>
</dbReference>
<reference evidence="15 16" key="1">
    <citation type="submission" date="2013-11" db="EMBL/GenBank/DDBJ databases">
        <title>Genome sequencing of Stegodyphus mimosarum.</title>
        <authorList>
            <person name="Bechsgaard J."/>
        </authorList>
    </citation>
    <scope>NUCLEOTIDE SEQUENCE [LARGE SCALE GENOMIC DNA]</scope>
</reference>
<evidence type="ECO:0000256" key="2">
    <source>
        <dbReference type="ARBA" id="ARBA00003317"/>
    </source>
</evidence>
<dbReference type="GO" id="GO:0003908">
    <property type="term" value="F:methylated-DNA-[protein]-cysteine S-methyltransferase activity"/>
    <property type="evidence" value="ECO:0007669"/>
    <property type="project" value="UniProtKB-EC"/>
</dbReference>
<dbReference type="NCBIfam" id="TIGR00589">
    <property type="entry name" value="ogt"/>
    <property type="match status" value="1"/>
</dbReference>
<evidence type="ECO:0000256" key="1">
    <source>
        <dbReference type="ARBA" id="ARBA00001286"/>
    </source>
</evidence>
<dbReference type="GO" id="GO:0005654">
    <property type="term" value="C:nucleoplasm"/>
    <property type="evidence" value="ECO:0007669"/>
    <property type="project" value="TreeGrafter"/>
</dbReference>
<comment type="similarity">
    <text evidence="3">Belongs to the MGMT family.</text>
</comment>
<dbReference type="STRING" id="407821.A0A087TXP2"/>
<feature type="non-terminal residue" evidence="15">
    <location>
        <position position="178"/>
    </location>
</feature>
<comment type="catalytic activity">
    <reaction evidence="1">
        <text>a 4-O-methyl-thymidine in DNA + L-cysteinyl-[protein] = a thymidine in DNA + S-methyl-L-cysteinyl-[protein]</text>
        <dbReference type="Rhea" id="RHEA:53428"/>
        <dbReference type="Rhea" id="RHEA-COMP:10131"/>
        <dbReference type="Rhea" id="RHEA-COMP:10132"/>
        <dbReference type="Rhea" id="RHEA-COMP:13555"/>
        <dbReference type="Rhea" id="RHEA-COMP:13556"/>
        <dbReference type="ChEBI" id="CHEBI:29950"/>
        <dbReference type="ChEBI" id="CHEBI:82612"/>
        <dbReference type="ChEBI" id="CHEBI:137386"/>
        <dbReference type="ChEBI" id="CHEBI:137387"/>
        <dbReference type="EC" id="2.1.1.63"/>
    </reaction>
</comment>
<dbReference type="InterPro" id="IPR001497">
    <property type="entry name" value="MethylDNA_cys_MeTrfase_AS"/>
</dbReference>
<dbReference type="FunFam" id="1.10.10.10:FF:000337">
    <property type="entry name" value="Methylated-DNA--protein-cysteine methyltransferase"/>
    <property type="match status" value="1"/>
</dbReference>
<comment type="catalytic activity">
    <reaction evidence="13">
        <text>a 6-O-methyl-2'-deoxyguanosine in DNA + L-cysteinyl-[protein] = S-methyl-L-cysteinyl-[protein] + a 2'-deoxyguanosine in DNA</text>
        <dbReference type="Rhea" id="RHEA:24000"/>
        <dbReference type="Rhea" id="RHEA-COMP:10131"/>
        <dbReference type="Rhea" id="RHEA-COMP:10132"/>
        <dbReference type="Rhea" id="RHEA-COMP:11367"/>
        <dbReference type="Rhea" id="RHEA-COMP:11368"/>
        <dbReference type="ChEBI" id="CHEBI:29950"/>
        <dbReference type="ChEBI" id="CHEBI:82612"/>
        <dbReference type="ChEBI" id="CHEBI:85445"/>
        <dbReference type="ChEBI" id="CHEBI:85448"/>
        <dbReference type="EC" id="2.1.1.63"/>
    </reaction>
</comment>
<evidence type="ECO:0000256" key="3">
    <source>
        <dbReference type="ARBA" id="ARBA00008711"/>
    </source>
</evidence>
<dbReference type="InterPro" id="IPR036388">
    <property type="entry name" value="WH-like_DNA-bd_sf"/>
</dbReference>
<evidence type="ECO:0000256" key="12">
    <source>
        <dbReference type="ARBA" id="ARBA00031621"/>
    </source>
</evidence>
<keyword evidence="8 15" id="KW-0808">Transferase</keyword>